<dbReference type="HAMAP" id="MF_00135">
    <property type="entry name" value="PRAI"/>
    <property type="match status" value="1"/>
</dbReference>
<keyword evidence="7 9" id="KW-0057">Aromatic amino acid biosynthesis</keyword>
<dbReference type="UniPathway" id="UPA00035">
    <property type="reaction ID" value="UER00042"/>
</dbReference>
<comment type="catalytic activity">
    <reaction evidence="1 9">
        <text>N-(5-phospho-beta-D-ribosyl)anthranilate = 1-(2-carboxyphenylamino)-1-deoxy-D-ribulose 5-phosphate</text>
        <dbReference type="Rhea" id="RHEA:21540"/>
        <dbReference type="ChEBI" id="CHEBI:18277"/>
        <dbReference type="ChEBI" id="CHEBI:58613"/>
        <dbReference type="EC" id="5.3.1.24"/>
    </reaction>
</comment>
<proteinExistence type="inferred from homology"/>
<dbReference type="NCBIfam" id="NF002298">
    <property type="entry name" value="PRK01222.1-4"/>
    <property type="match status" value="1"/>
</dbReference>
<evidence type="ECO:0000256" key="5">
    <source>
        <dbReference type="ARBA" id="ARBA00022605"/>
    </source>
</evidence>
<evidence type="ECO:0000256" key="3">
    <source>
        <dbReference type="ARBA" id="ARBA00012572"/>
    </source>
</evidence>
<evidence type="ECO:0000256" key="7">
    <source>
        <dbReference type="ARBA" id="ARBA00023141"/>
    </source>
</evidence>
<name>A0A6P1KGE5_FAUOS</name>
<keyword evidence="6 9" id="KW-0822">Tryptophan biosynthesis</keyword>
<dbReference type="CDD" id="cd00405">
    <property type="entry name" value="PRAI"/>
    <property type="match status" value="1"/>
</dbReference>
<dbReference type="InterPro" id="IPR011060">
    <property type="entry name" value="RibuloseP-bd_barrel"/>
</dbReference>
<evidence type="ECO:0000256" key="1">
    <source>
        <dbReference type="ARBA" id="ARBA00001164"/>
    </source>
</evidence>
<dbReference type="EMBL" id="CP047226">
    <property type="protein sequence ID" value="QHG08937.1"/>
    <property type="molecule type" value="Genomic_DNA"/>
</dbReference>
<dbReference type="InterPro" id="IPR013785">
    <property type="entry name" value="Aldolase_TIM"/>
</dbReference>
<evidence type="ECO:0000259" key="10">
    <source>
        <dbReference type="Pfam" id="PF00697"/>
    </source>
</evidence>
<dbReference type="PANTHER" id="PTHR42894:SF1">
    <property type="entry name" value="N-(5'-PHOSPHORIBOSYL)ANTHRANILATE ISOMERASE"/>
    <property type="match status" value="1"/>
</dbReference>
<gene>
    <name evidence="9" type="primary">trpF</name>
    <name evidence="11" type="ORF">GSF12_02905</name>
</gene>
<evidence type="ECO:0000256" key="8">
    <source>
        <dbReference type="ARBA" id="ARBA00023235"/>
    </source>
</evidence>
<dbReference type="GO" id="GO:0004640">
    <property type="term" value="F:phosphoribosylanthranilate isomerase activity"/>
    <property type="evidence" value="ECO:0007669"/>
    <property type="project" value="UniProtKB-UniRule"/>
</dbReference>
<comment type="similarity">
    <text evidence="9">Belongs to the TrpF family.</text>
</comment>
<dbReference type="Gene3D" id="3.20.20.70">
    <property type="entry name" value="Aldolase class I"/>
    <property type="match status" value="1"/>
</dbReference>
<dbReference type="InterPro" id="IPR044643">
    <property type="entry name" value="TrpF_fam"/>
</dbReference>
<comment type="pathway">
    <text evidence="2 9">Amino-acid biosynthesis; L-tryptophan biosynthesis; L-tryptophan from chorismate: step 3/5.</text>
</comment>
<evidence type="ECO:0000256" key="4">
    <source>
        <dbReference type="ARBA" id="ARBA00022272"/>
    </source>
</evidence>
<dbReference type="EC" id="5.3.1.24" evidence="3 9"/>
<dbReference type="Pfam" id="PF00697">
    <property type="entry name" value="PRAI"/>
    <property type="match status" value="1"/>
</dbReference>
<keyword evidence="5 9" id="KW-0028">Amino-acid biosynthesis</keyword>
<reference evidence="11" key="1">
    <citation type="journal article" date="2020" name="Microbiol. Resour. Announc.">
        <title>Complete Genome Sequence of Moraxella osloensis Strain YV1, Isolated from an Australian Wastewater Treatment Plant.</title>
        <authorList>
            <person name="Batinovic S."/>
            <person name="Rice D.T.F."/>
            <person name="Seviour R.J."/>
            <person name="Petrovski S."/>
        </authorList>
    </citation>
    <scope>NUCLEOTIDE SEQUENCE</scope>
    <source>
        <strain evidence="11">YV1</strain>
    </source>
</reference>
<dbReference type="SUPFAM" id="SSF51366">
    <property type="entry name" value="Ribulose-phoshate binding barrel"/>
    <property type="match status" value="1"/>
</dbReference>
<evidence type="ECO:0000256" key="9">
    <source>
        <dbReference type="HAMAP-Rule" id="MF_00135"/>
    </source>
</evidence>
<dbReference type="GO" id="GO:0000162">
    <property type="term" value="P:L-tryptophan biosynthetic process"/>
    <property type="evidence" value="ECO:0007669"/>
    <property type="project" value="UniProtKB-UniRule"/>
</dbReference>
<evidence type="ECO:0000256" key="2">
    <source>
        <dbReference type="ARBA" id="ARBA00004664"/>
    </source>
</evidence>
<sequence>MGVFFRYTSFYHFQDKHNSMKNTAVKFCGFTQLEDITNAVNLGVDAVGFVFYEPSPRAVTTEQACELAKAVPAFTTLVALVVNMPEQELVYLSHHVPFDIVQFHGDESPQECKLMADRINKRWIKALRISHDDTTETIVTQIQELKDFGACSVLLDAYHPDKFGGTGDSFDWDKIPKNSPLPIILAGGLTADNVGEAIAKTNVYGVDVSGGIESAKGVKSLEKMSAFLNVVKSN</sequence>
<evidence type="ECO:0000256" key="6">
    <source>
        <dbReference type="ARBA" id="ARBA00022822"/>
    </source>
</evidence>
<organism evidence="11">
    <name type="scientific">Faucicola osloensis</name>
    <name type="common">Moraxella osloensis</name>
    <dbReference type="NCBI Taxonomy" id="34062"/>
    <lineage>
        <taxon>Bacteria</taxon>
        <taxon>Pseudomonadati</taxon>
        <taxon>Pseudomonadota</taxon>
        <taxon>Gammaproteobacteria</taxon>
        <taxon>Moraxellales</taxon>
        <taxon>Moraxellaceae</taxon>
        <taxon>Faucicola</taxon>
    </lineage>
</organism>
<dbReference type="AlphaFoldDB" id="A0A6P1KGE5"/>
<dbReference type="PANTHER" id="PTHR42894">
    <property type="entry name" value="N-(5'-PHOSPHORIBOSYL)ANTHRANILATE ISOMERASE"/>
    <property type="match status" value="1"/>
</dbReference>
<evidence type="ECO:0000313" key="11">
    <source>
        <dbReference type="EMBL" id="QHG08937.1"/>
    </source>
</evidence>
<dbReference type="InterPro" id="IPR001240">
    <property type="entry name" value="PRAI_dom"/>
</dbReference>
<accession>A0A6P1KGE5</accession>
<feature type="domain" description="N-(5'phosphoribosyl) anthranilate isomerase (PRAI)" evidence="10">
    <location>
        <begin position="26"/>
        <end position="229"/>
    </location>
</feature>
<keyword evidence="8 9" id="KW-0413">Isomerase</keyword>
<protein>
    <recommendedName>
        <fullName evidence="4 9">N-(5'-phosphoribosyl)anthranilate isomerase</fullName>
        <shortName evidence="9">PRAI</shortName>
        <ecNumber evidence="3 9">5.3.1.24</ecNumber>
    </recommendedName>
</protein>